<evidence type="ECO:0000256" key="2">
    <source>
        <dbReference type="ARBA" id="ARBA00023015"/>
    </source>
</evidence>
<keyword evidence="2" id="KW-0805">Transcription regulation</keyword>
<dbReference type="EMBL" id="CP133647">
    <property type="protein sequence ID" value="WNH02059.1"/>
    <property type="molecule type" value="Genomic_DNA"/>
</dbReference>
<gene>
    <name evidence="6" type="primary">cytR</name>
    <name evidence="6" type="ORF">QL112_020325</name>
</gene>
<sequence>MEKKKCTALVTMKDVAKVAGVSTATVSRTLMNPDKVSARTRQRVENAVLEVGYYPHNLTKNLRRNVSRTILVLVPNISDPFFTEVIRGIEETATEHGYLVLIGDCTHQKQQEHAFINLLITKRIDGMVLLGSNVPFDVSKEERKNLPPMVMANEFSPELELPTVHIDNLTAAFNATHHLQKLGHKRIACITGPETMPLCHYRLQGYIQALRRTGEEIREEYIIRGDFTHESGAILAETLLTLPEPPSAIFCHSDVMAIGAMWQAKKMGLKLPEDLSVVGFDNLNLAQYCEPALTTVEHPRYEIGYHSILLLLEQLQGRLVSKGSRLLEAELIMRASTCSPKS</sequence>
<dbReference type="InterPro" id="IPR028082">
    <property type="entry name" value="Peripla_BP_I"/>
</dbReference>
<dbReference type="Gene3D" id="1.10.260.40">
    <property type="entry name" value="lambda repressor-like DNA-binding domains"/>
    <property type="match status" value="1"/>
</dbReference>
<dbReference type="SMART" id="SM00354">
    <property type="entry name" value="HTH_LACI"/>
    <property type="match status" value="1"/>
</dbReference>
<feature type="domain" description="HTH lacI-type" evidence="5">
    <location>
        <begin position="10"/>
        <end position="64"/>
    </location>
</feature>
<keyword evidence="7" id="KW-1185">Reference proteome</keyword>
<keyword evidence="3 6" id="KW-0238">DNA-binding</keyword>
<keyword evidence="1" id="KW-0678">Repressor</keyword>
<dbReference type="Proteomes" id="UP001300348">
    <property type="component" value="Chromosome"/>
</dbReference>
<dbReference type="CDD" id="cd01392">
    <property type="entry name" value="HTH_LacI"/>
    <property type="match status" value="1"/>
</dbReference>
<dbReference type="Pfam" id="PF00532">
    <property type="entry name" value="Peripla_BP_1"/>
    <property type="match status" value="1"/>
</dbReference>
<dbReference type="GeneID" id="88857955"/>
<evidence type="ECO:0000256" key="4">
    <source>
        <dbReference type="ARBA" id="ARBA00023163"/>
    </source>
</evidence>
<dbReference type="PANTHER" id="PTHR30146">
    <property type="entry name" value="LACI-RELATED TRANSCRIPTIONAL REPRESSOR"/>
    <property type="match status" value="1"/>
</dbReference>
<dbReference type="GO" id="GO:0003677">
    <property type="term" value="F:DNA binding"/>
    <property type="evidence" value="ECO:0007669"/>
    <property type="project" value="UniProtKB-KW"/>
</dbReference>
<accession>A0ABY9XHH3</accession>
<dbReference type="PANTHER" id="PTHR30146:SF151">
    <property type="entry name" value="HTH-TYPE TRANSCRIPTIONAL REPRESSOR CYTR"/>
    <property type="match status" value="1"/>
</dbReference>
<evidence type="ECO:0000313" key="6">
    <source>
        <dbReference type="EMBL" id="WNH02059.1"/>
    </source>
</evidence>
<dbReference type="CDD" id="cd06284">
    <property type="entry name" value="PBP1_LacI-like"/>
    <property type="match status" value="1"/>
</dbReference>
<keyword evidence="4" id="KW-0804">Transcription</keyword>
<evidence type="ECO:0000259" key="5">
    <source>
        <dbReference type="PROSITE" id="PS50932"/>
    </source>
</evidence>
<name>A0ABY9XHH3_9GAMM</name>
<dbReference type="SUPFAM" id="SSF47413">
    <property type="entry name" value="lambda repressor-like DNA-binding domains"/>
    <property type="match status" value="1"/>
</dbReference>
<dbReference type="SUPFAM" id="SSF53822">
    <property type="entry name" value="Periplasmic binding protein-like I"/>
    <property type="match status" value="1"/>
</dbReference>
<dbReference type="PROSITE" id="PS50932">
    <property type="entry name" value="HTH_LACI_2"/>
    <property type="match status" value="1"/>
</dbReference>
<dbReference type="NCBIfam" id="NF008269">
    <property type="entry name" value="PRK11041.1"/>
    <property type="match status" value="1"/>
</dbReference>
<dbReference type="Gene3D" id="3.40.50.2300">
    <property type="match status" value="2"/>
</dbReference>
<dbReference type="InterPro" id="IPR000843">
    <property type="entry name" value="HTH_LacI"/>
</dbReference>
<proteinExistence type="predicted"/>
<reference evidence="6 7" key="1">
    <citation type="journal article" date="2023" name="Access Microbiol">
        <title>The genome of a steinernematid-associated Pseudomonas piscis bacterium encodes the biosynthesis of insect toxins.</title>
        <authorList>
            <person name="Awori R.M."/>
            <person name="Hendre P."/>
            <person name="Amugune N.O."/>
        </authorList>
    </citation>
    <scope>NUCLEOTIDE SEQUENCE [LARGE SCALE GENOMIC DNA]</scope>
    <source>
        <strain evidence="6 7">97</strain>
    </source>
</reference>
<dbReference type="Pfam" id="PF00356">
    <property type="entry name" value="LacI"/>
    <property type="match status" value="1"/>
</dbReference>
<dbReference type="InterPro" id="IPR010982">
    <property type="entry name" value="Lambda_DNA-bd_dom_sf"/>
</dbReference>
<organism evidence="6 7">
    <name type="scientific">Xenorhabdus griffiniae</name>
    <dbReference type="NCBI Taxonomy" id="351672"/>
    <lineage>
        <taxon>Bacteria</taxon>
        <taxon>Pseudomonadati</taxon>
        <taxon>Pseudomonadota</taxon>
        <taxon>Gammaproteobacteria</taxon>
        <taxon>Enterobacterales</taxon>
        <taxon>Morganellaceae</taxon>
        <taxon>Xenorhabdus</taxon>
    </lineage>
</organism>
<evidence type="ECO:0000313" key="7">
    <source>
        <dbReference type="Proteomes" id="UP001300348"/>
    </source>
</evidence>
<protein>
    <submittedName>
        <fullName evidence="6">DNA-binding transcriptional regulator CytR</fullName>
    </submittedName>
</protein>
<evidence type="ECO:0000256" key="3">
    <source>
        <dbReference type="ARBA" id="ARBA00023125"/>
    </source>
</evidence>
<dbReference type="RefSeq" id="WP_189760012.1">
    <property type="nucleotide sequence ID" value="NZ_CAWPOC010000216.1"/>
</dbReference>
<evidence type="ECO:0000256" key="1">
    <source>
        <dbReference type="ARBA" id="ARBA00022491"/>
    </source>
</evidence>
<dbReference type="InterPro" id="IPR001761">
    <property type="entry name" value="Peripla_BP/Lac1_sug-bd_dom"/>
</dbReference>